<reference evidence="1 2" key="1">
    <citation type="submission" date="2019-05" db="EMBL/GenBank/DDBJ databases">
        <title>Another draft genome of Portunus trituberculatus and its Hox gene families provides insights of decapod evolution.</title>
        <authorList>
            <person name="Jeong J.-H."/>
            <person name="Song I."/>
            <person name="Kim S."/>
            <person name="Choi T."/>
            <person name="Kim D."/>
            <person name="Ryu S."/>
            <person name="Kim W."/>
        </authorList>
    </citation>
    <scope>NUCLEOTIDE SEQUENCE [LARGE SCALE GENOMIC DNA]</scope>
    <source>
        <tissue evidence="1">Muscle</tissue>
    </source>
</reference>
<evidence type="ECO:0000313" key="2">
    <source>
        <dbReference type="Proteomes" id="UP000324222"/>
    </source>
</evidence>
<accession>A0A5B7IAQ4</accession>
<organism evidence="1 2">
    <name type="scientific">Portunus trituberculatus</name>
    <name type="common">Swimming crab</name>
    <name type="synonym">Neptunus trituberculatus</name>
    <dbReference type="NCBI Taxonomy" id="210409"/>
    <lineage>
        <taxon>Eukaryota</taxon>
        <taxon>Metazoa</taxon>
        <taxon>Ecdysozoa</taxon>
        <taxon>Arthropoda</taxon>
        <taxon>Crustacea</taxon>
        <taxon>Multicrustacea</taxon>
        <taxon>Malacostraca</taxon>
        <taxon>Eumalacostraca</taxon>
        <taxon>Eucarida</taxon>
        <taxon>Decapoda</taxon>
        <taxon>Pleocyemata</taxon>
        <taxon>Brachyura</taxon>
        <taxon>Eubrachyura</taxon>
        <taxon>Portunoidea</taxon>
        <taxon>Portunidae</taxon>
        <taxon>Portuninae</taxon>
        <taxon>Portunus</taxon>
    </lineage>
</organism>
<gene>
    <name evidence="1" type="primary">CYP2L1_1</name>
    <name evidence="1" type="ORF">E2C01_075445</name>
</gene>
<dbReference type="Proteomes" id="UP000324222">
    <property type="component" value="Unassembled WGS sequence"/>
</dbReference>
<protein>
    <submittedName>
        <fullName evidence="1">Cytochrome P450 2L1</fullName>
    </submittedName>
</protein>
<comment type="caution">
    <text evidence="1">The sequence shown here is derived from an EMBL/GenBank/DDBJ whole genome shotgun (WGS) entry which is preliminary data.</text>
</comment>
<sequence length="102" mass="12022">MTMPDINKQRHITCFLTSVSQRLLFKIQFWVDLRIHRRFVLRHLRNLGMGKSKVELDIQEEAVHLVEDFKKHTDKDETVPMSLGVAVFNVLASEWTTNELMI</sequence>
<dbReference type="AlphaFoldDB" id="A0A5B7IAQ4"/>
<evidence type="ECO:0000313" key="1">
    <source>
        <dbReference type="EMBL" id="MPC80852.1"/>
    </source>
</evidence>
<proteinExistence type="predicted"/>
<dbReference type="OrthoDB" id="6365766at2759"/>
<dbReference type="EMBL" id="VSRR010055181">
    <property type="protein sequence ID" value="MPC80852.1"/>
    <property type="molecule type" value="Genomic_DNA"/>
</dbReference>
<name>A0A5B7IAQ4_PORTR</name>
<keyword evidence="2" id="KW-1185">Reference proteome</keyword>